<dbReference type="PANTHER" id="PTHR16295:SF10">
    <property type="entry name" value="EXPRESSED PROTEIN"/>
    <property type="match status" value="1"/>
</dbReference>
<protein>
    <recommendedName>
        <fullName evidence="4">TRAF-type domain-containing protein</fullName>
    </recommendedName>
</protein>
<dbReference type="AlphaFoldDB" id="A0A504YA64"/>
<proteinExistence type="predicted"/>
<name>A0A504YA64_FASGI</name>
<dbReference type="InterPro" id="IPR013083">
    <property type="entry name" value="Znf_RING/FYVE/PHD"/>
</dbReference>
<dbReference type="Proteomes" id="UP000316759">
    <property type="component" value="Unassembled WGS sequence"/>
</dbReference>
<comment type="caution">
    <text evidence="2">The sequence shown here is derived from an EMBL/GenBank/DDBJ whole genome shotgun (WGS) entry which is preliminary data.</text>
</comment>
<dbReference type="GO" id="GO:0005739">
    <property type="term" value="C:mitochondrion"/>
    <property type="evidence" value="ECO:0007669"/>
    <property type="project" value="TreeGrafter"/>
</dbReference>
<evidence type="ECO:0000313" key="2">
    <source>
        <dbReference type="EMBL" id="TPP57516.1"/>
    </source>
</evidence>
<feature type="compositionally biased region" description="Polar residues" evidence="1">
    <location>
        <begin position="385"/>
        <end position="401"/>
    </location>
</feature>
<feature type="compositionally biased region" description="Polar residues" evidence="1">
    <location>
        <begin position="183"/>
        <end position="198"/>
    </location>
</feature>
<dbReference type="GO" id="GO:0008270">
    <property type="term" value="F:zinc ion binding"/>
    <property type="evidence" value="ECO:0007669"/>
    <property type="project" value="UniProtKB-KW"/>
</dbReference>
<dbReference type="OrthoDB" id="6253994at2759"/>
<feature type="compositionally biased region" description="Polar residues" evidence="1">
    <location>
        <begin position="412"/>
        <end position="430"/>
    </location>
</feature>
<accession>A0A504YA64</accession>
<dbReference type="EMBL" id="SUNJ01013092">
    <property type="protein sequence ID" value="TPP57516.1"/>
    <property type="molecule type" value="Genomic_DNA"/>
</dbReference>
<dbReference type="PANTHER" id="PTHR16295">
    <property type="entry name" value="TRAF-TYPE ZINC FINGER PROTEIN-RELATED"/>
    <property type="match status" value="1"/>
</dbReference>
<feature type="region of interest" description="Disordered" evidence="1">
    <location>
        <begin position="340"/>
        <end position="444"/>
    </location>
</feature>
<sequence length="444" mass="48505">MENQTCPNCGGSIALANFTIHEAYCTRSLVKCSLCSQLVRKTLLEKHLSEFHSTMQCDFCFESFERCDASKHRGVCSMRSAACEFCDLVLPVFSMREHQEQCGCRTELCSRCGKYVMNKERITHVCSSRPTFSDVSLSGGDNTDLDRDFDIALRLQCMELSGLGAQQNVVTNPTRHIPHADTNGRSSAISSEVSTTAHPSPGAATHPSSAESTVPCEFCHESYPMSLIITHQVQCFQVHPSPVSMKSSPLSGNTLKLRIPEGKQNKSDAPVDLPSQQIIADDLDPETSNSRNSVPDGHSLCLSRTGDLSGLRPPAPVCSQPQKANFRTGVNVCNVTKPKSVQNRLSKRPAYDLPPVRDPRAPQRKSSFPVAGSSTRGPLCVNLGQVRSSPSSSRATTQQTYPRRRILHPNNPIRQTSASNLSTTSCTNVSAPHFPGRGRRLGDF</sequence>
<feature type="region of interest" description="Disordered" evidence="1">
    <location>
        <begin position="174"/>
        <end position="210"/>
    </location>
</feature>
<organism evidence="2 3">
    <name type="scientific">Fasciola gigantica</name>
    <name type="common">Giant liver fluke</name>
    <dbReference type="NCBI Taxonomy" id="46835"/>
    <lineage>
        <taxon>Eukaryota</taxon>
        <taxon>Metazoa</taxon>
        <taxon>Spiralia</taxon>
        <taxon>Lophotrochozoa</taxon>
        <taxon>Platyhelminthes</taxon>
        <taxon>Trematoda</taxon>
        <taxon>Digenea</taxon>
        <taxon>Plagiorchiida</taxon>
        <taxon>Echinostomata</taxon>
        <taxon>Echinostomatoidea</taxon>
        <taxon>Fasciolidae</taxon>
        <taxon>Fasciola</taxon>
    </lineage>
</organism>
<dbReference type="STRING" id="46835.A0A504YA64"/>
<evidence type="ECO:0008006" key="4">
    <source>
        <dbReference type="Google" id="ProtNLM"/>
    </source>
</evidence>
<evidence type="ECO:0000256" key="1">
    <source>
        <dbReference type="SAM" id="MobiDB-lite"/>
    </source>
</evidence>
<gene>
    <name evidence="2" type="ORF">FGIG_00797</name>
</gene>
<keyword evidence="3" id="KW-1185">Reference proteome</keyword>
<dbReference type="InterPro" id="IPR051986">
    <property type="entry name" value="Innate_Immune_Apopt_Reg"/>
</dbReference>
<reference evidence="2 3" key="1">
    <citation type="submission" date="2019-04" db="EMBL/GenBank/DDBJ databases">
        <title>Annotation for the trematode Fasciola gigantica.</title>
        <authorList>
            <person name="Choi Y.-J."/>
        </authorList>
    </citation>
    <scope>NUCLEOTIDE SEQUENCE [LARGE SCALE GENOMIC DNA]</scope>
    <source>
        <strain evidence="2">Uganda_cow_1</strain>
    </source>
</reference>
<dbReference type="Gene3D" id="3.30.40.10">
    <property type="entry name" value="Zinc/RING finger domain, C3HC4 (zinc finger)"/>
    <property type="match status" value="2"/>
</dbReference>
<evidence type="ECO:0000313" key="3">
    <source>
        <dbReference type="Proteomes" id="UP000316759"/>
    </source>
</evidence>